<organism evidence="1">
    <name type="scientific">marine sediment metagenome</name>
    <dbReference type="NCBI Taxonomy" id="412755"/>
    <lineage>
        <taxon>unclassified sequences</taxon>
        <taxon>metagenomes</taxon>
        <taxon>ecological metagenomes</taxon>
    </lineage>
</organism>
<comment type="caution">
    <text evidence="1">The sequence shown here is derived from an EMBL/GenBank/DDBJ whole genome shotgun (WGS) entry which is preliminary data.</text>
</comment>
<proteinExistence type="predicted"/>
<reference evidence="1" key="1">
    <citation type="journal article" date="2014" name="Front. Microbiol.">
        <title>High frequency of phylogenetically diverse reductive dehalogenase-homologous genes in deep subseafloor sedimentary metagenomes.</title>
        <authorList>
            <person name="Kawai M."/>
            <person name="Futagami T."/>
            <person name="Toyoda A."/>
            <person name="Takaki Y."/>
            <person name="Nishi S."/>
            <person name="Hori S."/>
            <person name="Arai W."/>
            <person name="Tsubouchi T."/>
            <person name="Morono Y."/>
            <person name="Uchiyama I."/>
            <person name="Ito T."/>
            <person name="Fujiyama A."/>
            <person name="Inagaki F."/>
            <person name="Takami H."/>
        </authorList>
    </citation>
    <scope>NUCLEOTIDE SEQUENCE</scope>
    <source>
        <strain evidence="1">Expedition CK06-06</strain>
    </source>
</reference>
<protein>
    <recommendedName>
        <fullName evidence="2">Condensin complex subunit 1 C-terminal domain-containing protein</fullName>
    </recommendedName>
</protein>
<name>X1FFS8_9ZZZZ</name>
<evidence type="ECO:0008006" key="2">
    <source>
        <dbReference type="Google" id="ProtNLM"/>
    </source>
</evidence>
<accession>X1FFS8</accession>
<evidence type="ECO:0000313" key="1">
    <source>
        <dbReference type="EMBL" id="GAH28259.1"/>
    </source>
</evidence>
<dbReference type="EMBL" id="BART01040327">
    <property type="protein sequence ID" value="GAH28259.1"/>
    <property type="molecule type" value="Genomic_DNA"/>
</dbReference>
<dbReference type="AlphaFoldDB" id="X1FFS8"/>
<gene>
    <name evidence="1" type="ORF">S01H4_65718</name>
</gene>
<sequence>DESLIKTIVKKLTDEKDFVVEKAIQTLITIGGKSATLVTKILTDYAKEKSDILENEELKNSIDTILKSIVTVEKIEEIVEDEKSKLKTPSEEISLEVQ</sequence>
<feature type="non-terminal residue" evidence="1">
    <location>
        <position position="98"/>
    </location>
</feature>
<feature type="non-terminal residue" evidence="1">
    <location>
        <position position="1"/>
    </location>
</feature>